<evidence type="ECO:0000313" key="2">
    <source>
        <dbReference type="Proteomes" id="UP001056120"/>
    </source>
</evidence>
<keyword evidence="2" id="KW-1185">Reference proteome</keyword>
<organism evidence="1 2">
    <name type="scientific">Smallanthus sonchifolius</name>
    <dbReference type="NCBI Taxonomy" id="185202"/>
    <lineage>
        <taxon>Eukaryota</taxon>
        <taxon>Viridiplantae</taxon>
        <taxon>Streptophyta</taxon>
        <taxon>Embryophyta</taxon>
        <taxon>Tracheophyta</taxon>
        <taxon>Spermatophyta</taxon>
        <taxon>Magnoliopsida</taxon>
        <taxon>eudicotyledons</taxon>
        <taxon>Gunneridae</taxon>
        <taxon>Pentapetalae</taxon>
        <taxon>asterids</taxon>
        <taxon>campanulids</taxon>
        <taxon>Asterales</taxon>
        <taxon>Asteraceae</taxon>
        <taxon>Asteroideae</taxon>
        <taxon>Heliantheae alliance</taxon>
        <taxon>Millerieae</taxon>
        <taxon>Smallanthus</taxon>
    </lineage>
</organism>
<proteinExistence type="predicted"/>
<accession>A0ACB9CA53</accession>
<gene>
    <name evidence="1" type="ORF">L1987_62283</name>
</gene>
<reference evidence="1 2" key="2">
    <citation type="journal article" date="2022" name="Mol. Ecol. Resour.">
        <title>The genomes of chicory, endive, great burdock and yacon provide insights into Asteraceae paleo-polyploidization history and plant inulin production.</title>
        <authorList>
            <person name="Fan W."/>
            <person name="Wang S."/>
            <person name="Wang H."/>
            <person name="Wang A."/>
            <person name="Jiang F."/>
            <person name="Liu H."/>
            <person name="Zhao H."/>
            <person name="Xu D."/>
            <person name="Zhang Y."/>
        </authorList>
    </citation>
    <scope>NUCLEOTIDE SEQUENCE [LARGE SCALE GENOMIC DNA]</scope>
    <source>
        <strain evidence="2">cv. Yunnan</strain>
        <tissue evidence="1">Leaves</tissue>
    </source>
</reference>
<dbReference type="EMBL" id="CM042038">
    <property type="protein sequence ID" value="KAI3731100.1"/>
    <property type="molecule type" value="Genomic_DNA"/>
</dbReference>
<evidence type="ECO:0000313" key="1">
    <source>
        <dbReference type="EMBL" id="KAI3731100.1"/>
    </source>
</evidence>
<dbReference type="Proteomes" id="UP001056120">
    <property type="component" value="Linkage Group LG21"/>
</dbReference>
<protein>
    <submittedName>
        <fullName evidence="1">Uncharacterized protein</fullName>
    </submittedName>
</protein>
<reference evidence="2" key="1">
    <citation type="journal article" date="2022" name="Mol. Ecol. Resour.">
        <title>The genomes of chicory, endive, great burdock and yacon provide insights into Asteraceae palaeo-polyploidization history and plant inulin production.</title>
        <authorList>
            <person name="Fan W."/>
            <person name="Wang S."/>
            <person name="Wang H."/>
            <person name="Wang A."/>
            <person name="Jiang F."/>
            <person name="Liu H."/>
            <person name="Zhao H."/>
            <person name="Xu D."/>
            <person name="Zhang Y."/>
        </authorList>
    </citation>
    <scope>NUCLEOTIDE SEQUENCE [LARGE SCALE GENOMIC DNA]</scope>
    <source>
        <strain evidence="2">cv. Yunnan</strain>
    </source>
</reference>
<comment type="caution">
    <text evidence="1">The sequence shown here is derived from an EMBL/GenBank/DDBJ whole genome shotgun (WGS) entry which is preliminary data.</text>
</comment>
<name>A0ACB9CA53_9ASTR</name>
<sequence>MVLKKRIYDGGFHGLLAPVIPKAPRSLRKRHLHNKSSQDGEISGFELLAAAADKLLQEQESESSTSSTGSKGKDQISIHDEGGKHEPLEVKVKPVVSGHHDPVSGAESELDAQPSNLDPHLKELPHSEDDSGSDHASIVTNSDFVKQVNTNLITETTEDKQSGGLTSVKTYNLKDCLEPCVHTGVLNKSYTSVHLPFYKDRGNVNINIRDDDDENYFRYNNRNNTRMRAFGSRSRAGYRRMRKMMPSRYWKVVQKLKEYELTNSTSGGVKSFYHKRKNICMRERFQADAAIKRRKLFHRSSKCSYVKEASSDSISNLVKFSIKSFKVPELFVEVPETATIGSLKRSVIEAVKAIVHGTLHVGVVVQGKKVRDDNRTLQ</sequence>